<evidence type="ECO:0000313" key="4">
    <source>
        <dbReference type="Proteomes" id="UP001139411"/>
    </source>
</evidence>
<evidence type="ECO:0000256" key="1">
    <source>
        <dbReference type="ARBA" id="ARBA00022723"/>
    </source>
</evidence>
<name>A0A9X1QG97_9BACT</name>
<feature type="domain" description="Rhodanese" evidence="2">
    <location>
        <begin position="373"/>
        <end position="461"/>
    </location>
</feature>
<evidence type="ECO:0000259" key="2">
    <source>
        <dbReference type="PROSITE" id="PS50206"/>
    </source>
</evidence>
<dbReference type="RefSeq" id="WP_235179387.1">
    <property type="nucleotide sequence ID" value="NZ_JAKFFV010000016.1"/>
</dbReference>
<dbReference type="CDD" id="cd07724">
    <property type="entry name" value="POD-like_MBL-fold"/>
    <property type="match status" value="1"/>
</dbReference>
<protein>
    <submittedName>
        <fullName evidence="3">MBL fold metallo-hydrolase</fullName>
    </submittedName>
</protein>
<dbReference type="GO" id="GO:0070813">
    <property type="term" value="P:hydrogen sulfide metabolic process"/>
    <property type="evidence" value="ECO:0007669"/>
    <property type="project" value="TreeGrafter"/>
</dbReference>
<dbReference type="Pfam" id="PF00753">
    <property type="entry name" value="Lactamase_B"/>
    <property type="match status" value="1"/>
</dbReference>
<dbReference type="AlphaFoldDB" id="A0A9X1QG97"/>
<dbReference type="SMART" id="SM00849">
    <property type="entry name" value="Lactamase_B"/>
    <property type="match status" value="1"/>
</dbReference>
<dbReference type="InterPro" id="IPR036866">
    <property type="entry name" value="RibonucZ/Hydroxyglut_hydro"/>
</dbReference>
<dbReference type="SUPFAM" id="SSF52821">
    <property type="entry name" value="Rhodanese/Cell cycle control phosphatase"/>
    <property type="match status" value="2"/>
</dbReference>
<accession>A0A9X1QG97</accession>
<dbReference type="EMBL" id="JAKFFV010000016">
    <property type="protein sequence ID" value="MCF2501165.1"/>
    <property type="molecule type" value="Genomic_DNA"/>
</dbReference>
<dbReference type="PROSITE" id="PS50206">
    <property type="entry name" value="RHODANESE_3"/>
    <property type="match status" value="2"/>
</dbReference>
<dbReference type="SMART" id="SM00450">
    <property type="entry name" value="RHOD"/>
    <property type="match status" value="2"/>
</dbReference>
<comment type="caution">
    <text evidence="3">The sequence shown here is derived from an EMBL/GenBank/DDBJ whole genome shotgun (WGS) entry which is preliminary data.</text>
</comment>
<dbReference type="InterPro" id="IPR001763">
    <property type="entry name" value="Rhodanese-like_dom"/>
</dbReference>
<reference evidence="3" key="1">
    <citation type="submission" date="2022-01" db="EMBL/GenBank/DDBJ databases">
        <title>Novel species in genus Dyadobacter.</title>
        <authorList>
            <person name="Ma C."/>
        </authorList>
    </citation>
    <scope>NUCLEOTIDE SEQUENCE</scope>
    <source>
        <strain evidence="3">CY357</strain>
    </source>
</reference>
<dbReference type="InterPro" id="IPR044528">
    <property type="entry name" value="POD-like_MBL-fold"/>
</dbReference>
<dbReference type="Pfam" id="PF00581">
    <property type="entry name" value="Rhodanese"/>
    <property type="match status" value="2"/>
</dbReference>
<proteinExistence type="predicted"/>
<dbReference type="InterPro" id="IPR036873">
    <property type="entry name" value="Rhodanese-like_dom_sf"/>
</dbReference>
<dbReference type="GO" id="GO:0006749">
    <property type="term" value="P:glutathione metabolic process"/>
    <property type="evidence" value="ECO:0007669"/>
    <property type="project" value="InterPro"/>
</dbReference>
<dbReference type="PANTHER" id="PTHR43084">
    <property type="entry name" value="PERSULFIDE DIOXYGENASE ETHE1"/>
    <property type="match status" value="1"/>
</dbReference>
<dbReference type="Gene3D" id="3.60.15.10">
    <property type="entry name" value="Ribonuclease Z/Hydroxyacylglutathione hydrolase-like"/>
    <property type="match status" value="1"/>
</dbReference>
<organism evidence="3 4">
    <name type="scientific">Dyadobacter chenhuakuii</name>
    <dbReference type="NCBI Taxonomy" id="2909339"/>
    <lineage>
        <taxon>Bacteria</taxon>
        <taxon>Pseudomonadati</taxon>
        <taxon>Bacteroidota</taxon>
        <taxon>Cytophagia</taxon>
        <taxon>Cytophagales</taxon>
        <taxon>Spirosomataceae</taxon>
        <taxon>Dyadobacter</taxon>
    </lineage>
</organism>
<dbReference type="Gene3D" id="3.40.250.10">
    <property type="entry name" value="Rhodanese-like domain"/>
    <property type="match status" value="2"/>
</dbReference>
<gene>
    <name evidence="3" type="ORF">L0661_22785</name>
</gene>
<evidence type="ECO:0000313" key="3">
    <source>
        <dbReference type="EMBL" id="MCF2501165.1"/>
    </source>
</evidence>
<dbReference type="Proteomes" id="UP001139411">
    <property type="component" value="Unassembled WGS sequence"/>
</dbReference>
<dbReference type="CDD" id="cd00158">
    <property type="entry name" value="RHOD"/>
    <property type="match status" value="1"/>
</dbReference>
<dbReference type="GO" id="GO:0046872">
    <property type="term" value="F:metal ion binding"/>
    <property type="evidence" value="ECO:0007669"/>
    <property type="project" value="UniProtKB-KW"/>
</dbReference>
<dbReference type="InterPro" id="IPR001279">
    <property type="entry name" value="Metallo-B-lactamas"/>
</dbReference>
<dbReference type="FunFam" id="3.60.15.10:FF:000030">
    <property type="entry name" value="Metallo-beta-lactamase family protein"/>
    <property type="match status" value="1"/>
</dbReference>
<dbReference type="SUPFAM" id="SSF56281">
    <property type="entry name" value="Metallo-hydrolase/oxidoreductase"/>
    <property type="match status" value="1"/>
</dbReference>
<keyword evidence="1" id="KW-0479">Metal-binding</keyword>
<sequence>MKIEQIYTGCLAQGAYFIVSNGEAAVIDPLREVEPYIQKANKIGAKIKYVFETHFHADFVSGHLDLAEKTGAEIVYGPNANPAFKAHIAADIEEFKLGDIIIKALHTPGHTLESTSYLLFDENQKPTALFSGDTLFIGDVGRPDLAQKGDLNMDDLAEMLFESLRTKIMTLPDDIIVYPAHGAGSACGKNMSKETSDTLGNQKRFNYALRGDMTKEEFVAEVTAGLPEPPKYFPENVKMNRDGYESIDDVLERGDQALSAEAFEAKANNTGALILDTRKPEDFSKGFIPNSINIGIQGGFAPWVGALIPDLKQNLLIVTEPGMEEEVVTRLARVGYDHTIGFLNGGFETWVQAGKEVDSVENVSADVFEKVYNEESPEVIDVRKPAEFEAGHINGAKNLPLDYINDLMAEFPKNNTLYIHCAGGYRSMIAASILKSRGIDHVINIEGGFGAVEKTNVPVLQGV</sequence>
<dbReference type="GO" id="GO:0050313">
    <property type="term" value="F:sulfur dioxygenase activity"/>
    <property type="evidence" value="ECO:0007669"/>
    <property type="project" value="InterPro"/>
</dbReference>
<feature type="domain" description="Rhodanese" evidence="2">
    <location>
        <begin position="268"/>
        <end position="359"/>
    </location>
</feature>
<dbReference type="PANTHER" id="PTHR43084:SF1">
    <property type="entry name" value="PERSULFIDE DIOXYGENASE ETHE1, MITOCHONDRIAL"/>
    <property type="match status" value="1"/>
</dbReference>
<dbReference type="InterPro" id="IPR051682">
    <property type="entry name" value="Mito_Persulfide_Diox"/>
</dbReference>